<evidence type="ECO:0000256" key="3">
    <source>
        <dbReference type="ARBA" id="ARBA00022801"/>
    </source>
</evidence>
<dbReference type="Proteomes" id="UP000019222">
    <property type="component" value="Chromosome"/>
</dbReference>
<organism evidence="7 8">
    <name type="scientific">Corynebacterium vitaeruminis DSM 20294</name>
    <dbReference type="NCBI Taxonomy" id="1224164"/>
    <lineage>
        <taxon>Bacteria</taxon>
        <taxon>Bacillati</taxon>
        <taxon>Actinomycetota</taxon>
        <taxon>Actinomycetes</taxon>
        <taxon>Mycobacteriales</taxon>
        <taxon>Corynebacteriaceae</taxon>
        <taxon>Corynebacterium</taxon>
    </lineage>
</organism>
<dbReference type="eggNOG" id="COG2844">
    <property type="taxonomic scope" value="Bacteria"/>
</dbReference>
<keyword evidence="3" id="KW-0378">Hydrolase</keyword>
<evidence type="ECO:0000313" key="8">
    <source>
        <dbReference type="Proteomes" id="UP000019222"/>
    </source>
</evidence>
<dbReference type="PANTHER" id="PTHR47320">
    <property type="entry name" value="BIFUNCTIONAL URIDYLYLTRANSFERASE/URIDYLYL-REMOVING ENZYME"/>
    <property type="match status" value="1"/>
</dbReference>
<dbReference type="RefSeq" id="WP_025253116.1">
    <property type="nucleotide sequence ID" value="NZ_CP004353.1"/>
</dbReference>
<sequence>MNPTFDPTQLRTEANEKALSLLGSLVLPPGTALAATGSLARGEMTPKSDLDLVLIHTPGDTPSDVDEVWYPIWDAKMRLDYSVRTPDECAGMISADSTAALALLDLTHIAGNEELTAEARRKVLDTWRREVKKNFNDVVDTAIARWRRSGSVVTMTRPDLKHGRGGLRDLDLINALALANLCNRAQLDEERRLLLDARTLLHVHAGRARDVLDPEFAVDVALDLGFEDRYELSRALAQASKKIDDALTESLNLARNMLPRRTGIRRTVRRPIDADVVDVDGEITLSRRPDLTDPGLVLRVAAAAARTGLPVTEATWQRLQTVPPLPERFTPVVASDFFTVLSSPENTSRVVEKLDEYGLWTGLVPEWEHIRGLMPREPIHVHTIDRHSLVVVGNCAAQGVSVPRPDLLYLAALYHDIGKGYDRPHEEVGAEFVRAAADRLGLSPQDARVVETLVAQHTRIPQIATTMDPTSDEALHAVLEALGYDYLAVDLMEALVEADSTGTGPGVFSSALRAGLRTLSTRARERLSRIVPAPPTVKTRGALTLDVDQSRAMTSEAETTATLGWRGDYLRESVRVFALVAAKGWNIDSAELVVHEAASKASESTANVELSMRVYNTLGTGYDENELVQTYKSGVFSALPEIAGALTATFWDGDVLEVRTTDRRGALGTLIGALPPLRWLRMSNPGATMIVQCALEPGFDRAVVEREVTKALANR</sequence>
<evidence type="ECO:0000256" key="4">
    <source>
        <dbReference type="ARBA" id="ARBA00022842"/>
    </source>
</evidence>
<dbReference type="STRING" id="1224164.B843_08570"/>
<dbReference type="PROSITE" id="PS51831">
    <property type="entry name" value="HD"/>
    <property type="match status" value="1"/>
</dbReference>
<dbReference type="KEGG" id="cvt:B843_08570"/>
<dbReference type="SUPFAM" id="SSF81301">
    <property type="entry name" value="Nucleotidyltransferase"/>
    <property type="match status" value="1"/>
</dbReference>
<keyword evidence="4" id="KW-0460">Magnesium</keyword>
<dbReference type="SUPFAM" id="SSF81593">
    <property type="entry name" value="Nucleotidyltransferase substrate binding subunit/domain"/>
    <property type="match status" value="1"/>
</dbReference>
<evidence type="ECO:0000259" key="6">
    <source>
        <dbReference type="PROSITE" id="PS51831"/>
    </source>
</evidence>
<dbReference type="PANTHER" id="PTHR47320:SF1">
    <property type="entry name" value="BIFUNCTIONAL URIDYLYLTRANSFERASE_URIDYLYL-REMOVING ENZYME"/>
    <property type="match status" value="1"/>
</dbReference>
<dbReference type="Gene3D" id="1.10.3090.10">
    <property type="entry name" value="cca-adding enzyme, domain 2"/>
    <property type="match status" value="1"/>
</dbReference>
<reference evidence="7 8" key="1">
    <citation type="submission" date="2013-02" db="EMBL/GenBank/DDBJ databases">
        <title>The complete genome sequence of Corynebacterium vitaeruminis DSM 20294.</title>
        <authorList>
            <person name="Ruckert C."/>
            <person name="Albersmeier A."/>
            <person name="Kalinowski J."/>
        </authorList>
    </citation>
    <scope>NUCLEOTIDE SEQUENCE [LARGE SCALE GENOMIC DNA]</scope>
    <source>
        <strain evidence="8">ATCC 10234</strain>
    </source>
</reference>
<dbReference type="InterPro" id="IPR006674">
    <property type="entry name" value="HD_domain"/>
</dbReference>
<accession>W5Y2E2</accession>
<evidence type="ECO:0000313" key="7">
    <source>
        <dbReference type="EMBL" id="AHI23099.1"/>
    </source>
</evidence>
<keyword evidence="5" id="KW-0511">Multifunctional enzyme</keyword>
<dbReference type="Pfam" id="PF01909">
    <property type="entry name" value="NTP_transf_2"/>
    <property type="match status" value="1"/>
</dbReference>
<dbReference type="InterPro" id="IPR010043">
    <property type="entry name" value="UTase/UR"/>
</dbReference>
<dbReference type="SMART" id="SM00471">
    <property type="entry name" value="HDc"/>
    <property type="match status" value="1"/>
</dbReference>
<dbReference type="InterPro" id="IPR002934">
    <property type="entry name" value="Polymerase_NTP_transf_dom"/>
</dbReference>
<dbReference type="GO" id="GO:0008773">
    <property type="term" value="F:[protein-PII] uridylyltransferase activity"/>
    <property type="evidence" value="ECO:0007669"/>
    <property type="project" value="UniProtKB-EC"/>
</dbReference>
<keyword evidence="2 7" id="KW-0548">Nucleotidyltransferase</keyword>
<dbReference type="GO" id="GO:0016787">
    <property type="term" value="F:hydrolase activity"/>
    <property type="evidence" value="ECO:0007669"/>
    <property type="project" value="UniProtKB-KW"/>
</dbReference>
<dbReference type="InterPro" id="IPR003607">
    <property type="entry name" value="HD/PDEase_dom"/>
</dbReference>
<dbReference type="SUPFAM" id="SSF109604">
    <property type="entry name" value="HD-domain/PDEase-like"/>
    <property type="match status" value="1"/>
</dbReference>
<dbReference type="EC" id="2.7.7.59" evidence="7"/>
<protein>
    <submittedName>
        <fullName evidence="7">PII uridylyl-transferase</fullName>
        <ecNumber evidence="7">2.7.7.59</ecNumber>
    </submittedName>
</protein>
<feature type="domain" description="HD" evidence="6">
    <location>
        <begin position="384"/>
        <end position="485"/>
    </location>
</feature>
<dbReference type="HOGENOM" id="CLU_012833_2_0_11"/>
<evidence type="ECO:0000256" key="2">
    <source>
        <dbReference type="ARBA" id="ARBA00022695"/>
    </source>
</evidence>
<dbReference type="EMBL" id="CP004353">
    <property type="protein sequence ID" value="AHI23099.1"/>
    <property type="molecule type" value="Genomic_DNA"/>
</dbReference>
<evidence type="ECO:0000256" key="1">
    <source>
        <dbReference type="ARBA" id="ARBA00022679"/>
    </source>
</evidence>
<keyword evidence="8" id="KW-1185">Reference proteome</keyword>
<dbReference type="Pfam" id="PF01966">
    <property type="entry name" value="HD"/>
    <property type="match status" value="1"/>
</dbReference>
<proteinExistence type="predicted"/>
<dbReference type="NCBIfam" id="NF001265">
    <property type="entry name" value="PRK00227.1"/>
    <property type="match status" value="1"/>
</dbReference>
<dbReference type="PATRIC" id="fig|1224164.3.peg.1729"/>
<keyword evidence="1 7" id="KW-0808">Transferase</keyword>
<evidence type="ECO:0000256" key="5">
    <source>
        <dbReference type="ARBA" id="ARBA00023268"/>
    </source>
</evidence>
<dbReference type="InterPro" id="IPR043519">
    <property type="entry name" value="NT_sf"/>
</dbReference>
<gene>
    <name evidence="7" type="primary">glnD</name>
    <name evidence="7" type="ORF">B843_08570</name>
</gene>
<dbReference type="AlphaFoldDB" id="W5Y2E2"/>
<name>W5Y2E2_9CORY</name>